<proteinExistence type="predicted"/>
<reference evidence="1 2" key="1">
    <citation type="journal article" date="2013" name="ISME J.">
        <title>By their genes ye shall know them: genomic signatures of predatory bacteria.</title>
        <authorList>
            <person name="Pasternak Z."/>
            <person name="Pietrokovski S."/>
            <person name="Rotem O."/>
            <person name="Gophna U."/>
            <person name="Lurie-Weinberger M.N."/>
            <person name="Jurkevitch E."/>
        </authorList>
    </citation>
    <scope>NUCLEOTIDE SEQUENCE [LARGE SCALE GENOMIC DNA]</scope>
    <source>
        <strain evidence="1">EPB</strain>
    </source>
</reference>
<name>M4VES6_9BACT</name>
<dbReference type="HOGENOM" id="CLU_3218582_0_0_5"/>
<dbReference type="AlphaFoldDB" id="M4VES6"/>
<dbReference type="KEGG" id="man:A11S_917"/>
<evidence type="ECO:0000313" key="1">
    <source>
        <dbReference type="EMBL" id="AGH97738.1"/>
    </source>
</evidence>
<sequence length="44" mass="5296">MNPLKKRFEWRLVAFALWPGFRGCTHLCFTDCRTMMFPGFKVKK</sequence>
<organism evidence="1 2">
    <name type="scientific">Micavibrio aeruginosavorus EPB</name>
    <dbReference type="NCBI Taxonomy" id="349215"/>
    <lineage>
        <taxon>Bacteria</taxon>
        <taxon>Pseudomonadati</taxon>
        <taxon>Bdellovibrionota</taxon>
        <taxon>Bdellovibrionia</taxon>
        <taxon>Bdellovibrionales</taxon>
        <taxon>Pseudobdellovibrionaceae</taxon>
        <taxon>Micavibrio</taxon>
    </lineage>
</organism>
<dbReference type="Proteomes" id="UP000011932">
    <property type="component" value="Chromosome"/>
</dbReference>
<protein>
    <submittedName>
        <fullName evidence="1">Uncharacterized protein</fullName>
    </submittedName>
</protein>
<dbReference type="EMBL" id="CP003538">
    <property type="protein sequence ID" value="AGH97738.1"/>
    <property type="molecule type" value="Genomic_DNA"/>
</dbReference>
<dbReference type="STRING" id="349215.A11S_917"/>
<gene>
    <name evidence="1" type="ORF">A11S_917</name>
</gene>
<evidence type="ECO:0000313" key="2">
    <source>
        <dbReference type="Proteomes" id="UP000011932"/>
    </source>
</evidence>
<accession>M4VES6</accession>